<gene>
    <name evidence="1" type="ORF">IMC76_01840</name>
</gene>
<dbReference type="AlphaFoldDB" id="A0A7M1LI77"/>
<accession>A0A7M1LI77</accession>
<sequence>MKKVSIILLLAIVLNAQDYSLDVGKALSDGMKQGIKGLGKAIMDKTERNKDTDQIKDNFQEKYNKFDNLKIEGEWTLKMDKVVTSFLNSAGNKWDIKLKDDNSVYLGNRLDNRKWSFKNDILEFKTEGFQPFNFKEKIKFIKYVGNFCYKVLYNDNKASMCKTKGKILKDGSKAIKIEIH</sequence>
<name>A0A7M1LI77_9BACT</name>
<evidence type="ECO:0000313" key="1">
    <source>
        <dbReference type="EMBL" id="QOQ87576.1"/>
    </source>
</evidence>
<dbReference type="EMBL" id="CP063078">
    <property type="protein sequence ID" value="QOQ87576.1"/>
    <property type="molecule type" value="Genomic_DNA"/>
</dbReference>
<dbReference type="RefSeq" id="WP_025803143.1">
    <property type="nucleotide sequence ID" value="NZ_CP053842.1"/>
</dbReference>
<dbReference type="OrthoDB" id="9969888at2"/>
<evidence type="ECO:0000313" key="2">
    <source>
        <dbReference type="Proteomes" id="UP000594749"/>
    </source>
</evidence>
<proteinExistence type="predicted"/>
<keyword evidence="2" id="KW-1185">Reference proteome</keyword>
<protein>
    <submittedName>
        <fullName evidence="1">Uncharacterized protein</fullName>
    </submittedName>
</protein>
<dbReference type="Proteomes" id="UP000594749">
    <property type="component" value="Chromosome"/>
</dbReference>
<reference evidence="1 2" key="1">
    <citation type="submission" date="2020-10" db="EMBL/GenBank/DDBJ databases">
        <title>Campylobacter and Helicobacter PacBio genomes.</title>
        <authorList>
            <person name="Lane C."/>
        </authorList>
    </citation>
    <scope>NUCLEOTIDE SEQUENCE [LARGE SCALE GENOMIC DNA]</scope>
    <source>
        <strain evidence="1 2">2016D-0077</strain>
    </source>
</reference>
<organism evidence="1 2">
    <name type="scientific">Campylobacter corcagiensis</name>
    <dbReference type="NCBI Taxonomy" id="1448857"/>
    <lineage>
        <taxon>Bacteria</taxon>
        <taxon>Pseudomonadati</taxon>
        <taxon>Campylobacterota</taxon>
        <taxon>Epsilonproteobacteria</taxon>
        <taxon>Campylobacterales</taxon>
        <taxon>Campylobacteraceae</taxon>
        <taxon>Campylobacter</taxon>
    </lineage>
</organism>